<evidence type="ECO:0000313" key="9">
    <source>
        <dbReference type="Proteomes" id="UP000664399"/>
    </source>
</evidence>
<keyword evidence="8" id="KW-0131">Cell cycle</keyword>
<feature type="transmembrane region" description="Helical" evidence="6">
    <location>
        <begin position="297"/>
        <end position="324"/>
    </location>
</feature>
<keyword evidence="8" id="KW-0132">Cell division</keyword>
<dbReference type="PANTHER" id="PTHR47755">
    <property type="entry name" value="CELL DIVISION PROTEIN FTSX"/>
    <property type="match status" value="1"/>
</dbReference>
<comment type="caution">
    <text evidence="8">The sequence shown here is derived from an EMBL/GenBank/DDBJ whole genome shotgun (WGS) entry which is preliminary data.</text>
</comment>
<evidence type="ECO:0000256" key="2">
    <source>
        <dbReference type="ARBA" id="ARBA00022475"/>
    </source>
</evidence>
<feature type="domain" description="ABC3 transporter permease C-terminal" evidence="7">
    <location>
        <begin position="191"/>
        <end position="321"/>
    </location>
</feature>
<evidence type="ECO:0000256" key="4">
    <source>
        <dbReference type="ARBA" id="ARBA00022989"/>
    </source>
</evidence>
<keyword evidence="9" id="KW-1185">Reference proteome</keyword>
<dbReference type="GO" id="GO:0051301">
    <property type="term" value="P:cell division"/>
    <property type="evidence" value="ECO:0007669"/>
    <property type="project" value="UniProtKB-KW"/>
</dbReference>
<evidence type="ECO:0000256" key="3">
    <source>
        <dbReference type="ARBA" id="ARBA00022692"/>
    </source>
</evidence>
<dbReference type="Proteomes" id="UP000664399">
    <property type="component" value="Unassembled WGS sequence"/>
</dbReference>
<feature type="transmembrane region" description="Helical" evidence="6">
    <location>
        <begin position="21"/>
        <end position="41"/>
    </location>
</feature>
<dbReference type="InterPro" id="IPR004513">
    <property type="entry name" value="FtsX"/>
</dbReference>
<gene>
    <name evidence="8" type="ORF">J2D75_02165</name>
</gene>
<accession>A0ABS3LJR3</accession>
<evidence type="ECO:0000259" key="7">
    <source>
        <dbReference type="Pfam" id="PF02687"/>
    </source>
</evidence>
<evidence type="ECO:0000256" key="6">
    <source>
        <dbReference type="SAM" id="Phobius"/>
    </source>
</evidence>
<keyword evidence="3 6" id="KW-0812">Transmembrane</keyword>
<keyword evidence="4 6" id="KW-1133">Transmembrane helix</keyword>
<dbReference type="Pfam" id="PF02687">
    <property type="entry name" value="FtsX"/>
    <property type="match status" value="1"/>
</dbReference>
<proteinExistence type="predicted"/>
<dbReference type="InterPro" id="IPR003838">
    <property type="entry name" value="ABC3_permease_C"/>
</dbReference>
<reference evidence="8 9" key="1">
    <citation type="submission" date="2021-03" db="EMBL/GenBank/DDBJ databases">
        <title>The complete genome sequence of Acetobacter suratthaniensis TBRC 1719.</title>
        <authorList>
            <person name="Charoenyingcharoen P."/>
            <person name="Yukphan P."/>
        </authorList>
    </citation>
    <scope>NUCLEOTIDE SEQUENCE [LARGE SCALE GENOMIC DNA]</scope>
    <source>
        <strain evidence="8 9">TBRC 1719</strain>
    </source>
</reference>
<sequence length="328" mass="33699">MSRRSTRRRDGLSLSETLPDRGLFALVAMVGFLAALTLAGACGARALSARWAGGAAQLVVIQVPQPDQPARQASGGVQAPGEQSRADAVQAALVSLPAGSIVHRLSAQELGNLLEPWLGSGLKGQTATSPSAMPLPAVLRVELPDSTLPPATLEQDLSAVAPGVIVERNSLWSTRLHALANSLLACAGLALLSVCGVATLITGLTTRAGLASRRDVITTLHGLGASDGYIAGRFARRTASLAFGGGLTGTVLACVPLFALLQITAPFTAEADGVPATATQNSLTGQDAFLGSMPSDLLIGLGCLPLAAALICWLTTQLIVRLWLRRLP</sequence>
<organism evidence="8 9">
    <name type="scientific">Acetobacter suratthaniensis</name>
    <dbReference type="NCBI Taxonomy" id="1502841"/>
    <lineage>
        <taxon>Bacteria</taxon>
        <taxon>Pseudomonadati</taxon>
        <taxon>Pseudomonadota</taxon>
        <taxon>Alphaproteobacteria</taxon>
        <taxon>Acetobacterales</taxon>
        <taxon>Acetobacteraceae</taxon>
        <taxon>Acetobacter</taxon>
    </lineage>
</organism>
<evidence type="ECO:0000256" key="5">
    <source>
        <dbReference type="ARBA" id="ARBA00023136"/>
    </source>
</evidence>
<feature type="transmembrane region" description="Helical" evidence="6">
    <location>
        <begin position="241"/>
        <end position="263"/>
    </location>
</feature>
<name>A0ABS3LJR3_9PROT</name>
<keyword evidence="5 6" id="KW-0472">Membrane</keyword>
<protein>
    <submittedName>
        <fullName evidence="8">Cell division protein FtsX</fullName>
    </submittedName>
</protein>
<evidence type="ECO:0000256" key="1">
    <source>
        <dbReference type="ARBA" id="ARBA00004651"/>
    </source>
</evidence>
<evidence type="ECO:0000313" key="8">
    <source>
        <dbReference type="EMBL" id="MBO1327282.1"/>
    </source>
</evidence>
<dbReference type="RefSeq" id="WP_207852263.1">
    <property type="nucleotide sequence ID" value="NZ_JAFVMG010000001.1"/>
</dbReference>
<dbReference type="PANTHER" id="PTHR47755:SF1">
    <property type="entry name" value="CELL DIVISION PROTEIN FTSX"/>
    <property type="match status" value="1"/>
</dbReference>
<keyword evidence="2" id="KW-1003">Cell membrane</keyword>
<feature type="transmembrane region" description="Helical" evidence="6">
    <location>
        <begin position="178"/>
        <end position="204"/>
    </location>
</feature>
<comment type="subcellular location">
    <subcellularLocation>
        <location evidence="1">Cell membrane</location>
        <topology evidence="1">Multi-pass membrane protein</topology>
    </subcellularLocation>
</comment>
<dbReference type="EMBL" id="JAFVMG010000001">
    <property type="protein sequence ID" value="MBO1327282.1"/>
    <property type="molecule type" value="Genomic_DNA"/>
</dbReference>